<dbReference type="Gramene" id="TVU07318">
    <property type="protein sequence ID" value="TVU07318"/>
    <property type="gene ID" value="EJB05_47368"/>
</dbReference>
<gene>
    <name evidence="1" type="ORF">EJB05_47368</name>
</gene>
<organism evidence="1 2">
    <name type="scientific">Eragrostis curvula</name>
    <name type="common">weeping love grass</name>
    <dbReference type="NCBI Taxonomy" id="38414"/>
    <lineage>
        <taxon>Eukaryota</taxon>
        <taxon>Viridiplantae</taxon>
        <taxon>Streptophyta</taxon>
        <taxon>Embryophyta</taxon>
        <taxon>Tracheophyta</taxon>
        <taxon>Spermatophyta</taxon>
        <taxon>Magnoliopsida</taxon>
        <taxon>Liliopsida</taxon>
        <taxon>Poales</taxon>
        <taxon>Poaceae</taxon>
        <taxon>PACMAD clade</taxon>
        <taxon>Chloridoideae</taxon>
        <taxon>Eragrostideae</taxon>
        <taxon>Eragrostidinae</taxon>
        <taxon>Eragrostis</taxon>
    </lineage>
</organism>
<protein>
    <submittedName>
        <fullName evidence="1">Uncharacterized protein</fullName>
    </submittedName>
</protein>
<sequence length="100" mass="11740">MNVSSFSFIRNIEIERQDAMQRFSSMCRRGPTLLINWCFIHALGEMVKDWRKLGERLEEVGFYSVLRIFNFEWCWRNAEILSGKLALLSSVIQHSTLAIP</sequence>
<dbReference type="AlphaFoldDB" id="A0A5J9T8M0"/>
<comment type="caution">
    <text evidence="1">The sequence shown here is derived from an EMBL/GenBank/DDBJ whole genome shotgun (WGS) entry which is preliminary data.</text>
</comment>
<name>A0A5J9T8M0_9POAL</name>
<dbReference type="EMBL" id="RWGY01000045">
    <property type="protein sequence ID" value="TVU07318.1"/>
    <property type="molecule type" value="Genomic_DNA"/>
</dbReference>
<evidence type="ECO:0000313" key="1">
    <source>
        <dbReference type="EMBL" id="TVU07318.1"/>
    </source>
</evidence>
<reference evidence="1 2" key="1">
    <citation type="journal article" date="2019" name="Sci. Rep.">
        <title>A high-quality genome of Eragrostis curvula grass provides insights into Poaceae evolution and supports new strategies to enhance forage quality.</title>
        <authorList>
            <person name="Carballo J."/>
            <person name="Santos B.A.C.M."/>
            <person name="Zappacosta D."/>
            <person name="Garbus I."/>
            <person name="Selva J.P."/>
            <person name="Gallo C.A."/>
            <person name="Diaz A."/>
            <person name="Albertini E."/>
            <person name="Caccamo M."/>
            <person name="Echenique V."/>
        </authorList>
    </citation>
    <scope>NUCLEOTIDE SEQUENCE [LARGE SCALE GENOMIC DNA]</scope>
    <source>
        <strain evidence="2">cv. Victoria</strain>
        <tissue evidence="1">Leaf</tissue>
    </source>
</reference>
<evidence type="ECO:0000313" key="2">
    <source>
        <dbReference type="Proteomes" id="UP000324897"/>
    </source>
</evidence>
<dbReference type="Proteomes" id="UP000324897">
    <property type="component" value="Unassembled WGS sequence"/>
</dbReference>
<accession>A0A5J9T8M0</accession>
<proteinExistence type="predicted"/>
<keyword evidence="2" id="KW-1185">Reference proteome</keyword>